<organism evidence="4">
    <name type="scientific">marine sediment metagenome</name>
    <dbReference type="NCBI Taxonomy" id="412755"/>
    <lineage>
        <taxon>unclassified sequences</taxon>
        <taxon>metagenomes</taxon>
        <taxon>ecological metagenomes</taxon>
    </lineage>
</organism>
<keyword evidence="1" id="KW-0175">Coiled coil</keyword>
<feature type="coiled-coil region" evidence="1">
    <location>
        <begin position="125"/>
        <end position="156"/>
    </location>
</feature>
<dbReference type="PROSITE" id="PS50113">
    <property type="entry name" value="PAC"/>
    <property type="match status" value="1"/>
</dbReference>
<evidence type="ECO:0000313" key="4">
    <source>
        <dbReference type="EMBL" id="GAG80033.1"/>
    </source>
</evidence>
<feature type="non-terminal residue" evidence="4">
    <location>
        <position position="298"/>
    </location>
</feature>
<dbReference type="PROSITE" id="PS50112">
    <property type="entry name" value="PAS"/>
    <property type="match status" value="1"/>
</dbReference>
<dbReference type="NCBIfam" id="TIGR00229">
    <property type="entry name" value="sensory_box"/>
    <property type="match status" value="2"/>
</dbReference>
<evidence type="ECO:0000259" key="2">
    <source>
        <dbReference type="PROSITE" id="PS50112"/>
    </source>
</evidence>
<dbReference type="SMART" id="SM00091">
    <property type="entry name" value="PAS"/>
    <property type="match status" value="2"/>
</dbReference>
<evidence type="ECO:0008006" key="5">
    <source>
        <dbReference type="Google" id="ProtNLM"/>
    </source>
</evidence>
<feature type="non-terminal residue" evidence="4">
    <location>
        <position position="1"/>
    </location>
</feature>
<comment type="caution">
    <text evidence="4">The sequence shown here is derived from an EMBL/GenBank/DDBJ whole genome shotgun (WGS) entry which is preliminary data.</text>
</comment>
<dbReference type="Gene3D" id="3.30.450.20">
    <property type="entry name" value="PAS domain"/>
    <property type="match status" value="2"/>
</dbReference>
<feature type="coiled-coil region" evidence="1">
    <location>
        <begin position="265"/>
        <end position="292"/>
    </location>
</feature>
<dbReference type="InterPro" id="IPR013656">
    <property type="entry name" value="PAS_4"/>
</dbReference>
<name>X1B7D3_9ZZZZ</name>
<evidence type="ECO:0000256" key="1">
    <source>
        <dbReference type="SAM" id="Coils"/>
    </source>
</evidence>
<feature type="domain" description="PAC" evidence="3">
    <location>
        <begin position="223"/>
        <end position="274"/>
    </location>
</feature>
<gene>
    <name evidence="4" type="ORF">S01H4_33490</name>
</gene>
<accession>X1B7D3</accession>
<proteinExistence type="predicted"/>
<dbReference type="InterPro" id="IPR000014">
    <property type="entry name" value="PAS"/>
</dbReference>
<dbReference type="EMBL" id="BART01017633">
    <property type="protein sequence ID" value="GAG80033.1"/>
    <property type="molecule type" value="Genomic_DNA"/>
</dbReference>
<dbReference type="AlphaFoldDB" id="X1B7D3"/>
<dbReference type="Pfam" id="PF08448">
    <property type="entry name" value="PAS_4"/>
    <property type="match status" value="1"/>
</dbReference>
<dbReference type="InterPro" id="IPR035965">
    <property type="entry name" value="PAS-like_dom_sf"/>
</dbReference>
<dbReference type="InterPro" id="IPR000700">
    <property type="entry name" value="PAS-assoc_C"/>
</dbReference>
<reference evidence="4" key="1">
    <citation type="journal article" date="2014" name="Front. Microbiol.">
        <title>High frequency of phylogenetically diverse reductive dehalogenase-homologous genes in deep subseafloor sedimentary metagenomes.</title>
        <authorList>
            <person name="Kawai M."/>
            <person name="Futagami T."/>
            <person name="Toyoda A."/>
            <person name="Takaki Y."/>
            <person name="Nishi S."/>
            <person name="Hori S."/>
            <person name="Arai W."/>
            <person name="Tsubouchi T."/>
            <person name="Morono Y."/>
            <person name="Uchiyama I."/>
            <person name="Ito T."/>
            <person name="Fujiyama A."/>
            <person name="Inagaki F."/>
            <person name="Takami H."/>
        </authorList>
    </citation>
    <scope>NUCLEOTIDE SEQUENCE</scope>
    <source>
        <strain evidence="4">Expedition CK06-06</strain>
    </source>
</reference>
<feature type="domain" description="PAS" evidence="2">
    <location>
        <begin position="185"/>
        <end position="220"/>
    </location>
</feature>
<evidence type="ECO:0000259" key="3">
    <source>
        <dbReference type="PROSITE" id="PS50113"/>
    </source>
</evidence>
<dbReference type="Pfam" id="PF13426">
    <property type="entry name" value="PAS_9"/>
    <property type="match status" value="1"/>
</dbReference>
<sequence>GAVDLLKSIYTDSPIGIEIYDSKGKLIDLNQSCMELFGVSSKDDVKGFDLFNDPNIPKDHLTRLRQRETVRFESTFNFDLVKKHSLYKTTKSGKNYLDILITPLFIGENKSISNYLVQIQDNSDRKIAEQKLIDFNEDLEKKVQERTKQLIESEEDWRILVEEAPDIIFTVDRKRKILYINKVPLGFIREESIGEDVLDYVEPRYHEIVKNSLEKVFQTGESDYYEISARGQDDNASWYSIRLGAIKQDEEVVSVMLITRDITERKKTEHALRESEERYKNLNNELETVLDIIPGMLF</sequence>
<protein>
    <recommendedName>
        <fullName evidence="5">PAC domain-containing protein</fullName>
    </recommendedName>
</protein>
<dbReference type="CDD" id="cd00130">
    <property type="entry name" value="PAS"/>
    <property type="match status" value="1"/>
</dbReference>
<dbReference type="SUPFAM" id="SSF55785">
    <property type="entry name" value="PYP-like sensor domain (PAS domain)"/>
    <property type="match status" value="2"/>
</dbReference>